<feature type="coiled-coil region" evidence="1">
    <location>
        <begin position="81"/>
        <end position="122"/>
    </location>
</feature>
<dbReference type="AlphaFoldDB" id="A0A2I0ABW7"/>
<dbReference type="GO" id="GO:0006357">
    <property type="term" value="P:regulation of transcription by RNA polymerase II"/>
    <property type="evidence" value="ECO:0007669"/>
    <property type="project" value="TreeGrafter"/>
</dbReference>
<dbReference type="GO" id="GO:0005634">
    <property type="term" value="C:nucleus"/>
    <property type="evidence" value="ECO:0007669"/>
    <property type="project" value="TreeGrafter"/>
</dbReference>
<name>A0A2I0ABW7_9ASPA</name>
<gene>
    <name evidence="2" type="primary">HSFA1</name>
    <name evidence="2" type="ORF">AXF42_Ash002029</name>
</gene>
<dbReference type="PANTHER" id="PTHR10015">
    <property type="entry name" value="HEAT SHOCK TRANSCRIPTION FACTOR"/>
    <property type="match status" value="1"/>
</dbReference>
<dbReference type="GO" id="GO:0000978">
    <property type="term" value="F:RNA polymerase II cis-regulatory region sequence-specific DNA binding"/>
    <property type="evidence" value="ECO:0007669"/>
    <property type="project" value="TreeGrafter"/>
</dbReference>
<accession>A0A2I0ABW7</accession>
<evidence type="ECO:0000313" key="2">
    <source>
        <dbReference type="EMBL" id="PKA53048.1"/>
    </source>
</evidence>
<reference evidence="2 3" key="1">
    <citation type="journal article" date="2017" name="Nature">
        <title>The Apostasia genome and the evolution of orchids.</title>
        <authorList>
            <person name="Zhang G.Q."/>
            <person name="Liu K.W."/>
            <person name="Li Z."/>
            <person name="Lohaus R."/>
            <person name="Hsiao Y.Y."/>
            <person name="Niu S.C."/>
            <person name="Wang J.Y."/>
            <person name="Lin Y.C."/>
            <person name="Xu Q."/>
            <person name="Chen L.J."/>
            <person name="Yoshida K."/>
            <person name="Fujiwara S."/>
            <person name="Wang Z.W."/>
            <person name="Zhang Y.Q."/>
            <person name="Mitsuda N."/>
            <person name="Wang M."/>
            <person name="Liu G.H."/>
            <person name="Pecoraro L."/>
            <person name="Huang H.X."/>
            <person name="Xiao X.J."/>
            <person name="Lin M."/>
            <person name="Wu X.Y."/>
            <person name="Wu W.L."/>
            <person name="Chen Y.Y."/>
            <person name="Chang S.B."/>
            <person name="Sakamoto S."/>
            <person name="Ohme-Takagi M."/>
            <person name="Yagi M."/>
            <person name="Zeng S.J."/>
            <person name="Shen C.Y."/>
            <person name="Yeh C.M."/>
            <person name="Luo Y.B."/>
            <person name="Tsai W.C."/>
            <person name="Van de Peer Y."/>
            <person name="Liu Z.J."/>
        </authorList>
    </citation>
    <scope>NUCLEOTIDE SEQUENCE [LARGE SCALE GENOMIC DNA]</scope>
    <source>
        <strain evidence="3">cv. Shenzhen</strain>
        <tissue evidence="2">Stem</tissue>
    </source>
</reference>
<evidence type="ECO:0000313" key="3">
    <source>
        <dbReference type="Proteomes" id="UP000236161"/>
    </source>
</evidence>
<organism evidence="2 3">
    <name type="scientific">Apostasia shenzhenica</name>
    <dbReference type="NCBI Taxonomy" id="1088818"/>
    <lineage>
        <taxon>Eukaryota</taxon>
        <taxon>Viridiplantae</taxon>
        <taxon>Streptophyta</taxon>
        <taxon>Embryophyta</taxon>
        <taxon>Tracheophyta</taxon>
        <taxon>Spermatophyta</taxon>
        <taxon>Magnoliopsida</taxon>
        <taxon>Liliopsida</taxon>
        <taxon>Asparagales</taxon>
        <taxon>Orchidaceae</taxon>
        <taxon>Apostasioideae</taxon>
        <taxon>Apostasia</taxon>
    </lineage>
</organism>
<dbReference type="OrthoDB" id="60033at2759"/>
<dbReference type="Proteomes" id="UP000236161">
    <property type="component" value="Unassembled WGS sequence"/>
</dbReference>
<protein>
    <submittedName>
        <fullName evidence="2">Heat stress transcription factor A-1</fullName>
    </submittedName>
</protein>
<dbReference type="GO" id="GO:0003700">
    <property type="term" value="F:DNA-binding transcription factor activity"/>
    <property type="evidence" value="ECO:0007669"/>
    <property type="project" value="TreeGrafter"/>
</dbReference>
<keyword evidence="1" id="KW-0175">Coiled coil</keyword>
<sequence>MKELFGLENTIFNGILVGMLFVDGFRKIDPDRWEFANERFLKGQKHLLKNINRRKASHGHGQSQPPLPQSSSVASCVELGNFGLDEEIDRLKRDKNVLMQELVKLRQQQQTTDHQLQALNKRVQGMEQRQQQMMSFLAKAMNSPGFLAQFVQQSNANSQCITGGNKKRRLPNQEEFDFESASCDGQIVKYQPFMSKAADSLLMHILKSDASSSLDTLSNSDGIIQLENFSLPSETLESSRSSSSVSSTFPLSEAPVTSGLVYIPTSSGSAVCSSSISDLQSSPCLVDPGKSMLPIVPEENPQNLGFQEYPLVQGVDGMIPVEVEKFSTYPNIDLLTGGNDAKLPSIVDSFWDFLSASLLSGDTEEVESSLPEANETPKAQARWLDQGRNMDNLTEKMGLLSSNSKV</sequence>
<dbReference type="EMBL" id="KZ452001">
    <property type="protein sequence ID" value="PKA53048.1"/>
    <property type="molecule type" value="Genomic_DNA"/>
</dbReference>
<dbReference type="PANTHER" id="PTHR10015:SF427">
    <property type="entry name" value="HEAT SHOCK FACTOR PROTEIN"/>
    <property type="match status" value="1"/>
</dbReference>
<dbReference type="STRING" id="1088818.A0A2I0ABW7"/>
<evidence type="ECO:0000256" key="1">
    <source>
        <dbReference type="SAM" id="Coils"/>
    </source>
</evidence>
<dbReference type="GO" id="GO:0034605">
    <property type="term" value="P:cellular response to heat"/>
    <property type="evidence" value="ECO:0007669"/>
    <property type="project" value="TreeGrafter"/>
</dbReference>
<keyword evidence="3" id="KW-1185">Reference proteome</keyword>
<proteinExistence type="predicted"/>